<gene>
    <name evidence="1" type="ORF">J5Y09_06150</name>
</gene>
<dbReference type="EMBL" id="JAGIYZ010000004">
    <property type="protein sequence ID" value="MBP0463484.1"/>
    <property type="molecule type" value="Genomic_DNA"/>
</dbReference>
<reference evidence="1 2" key="1">
    <citation type="submission" date="2021-03" db="EMBL/GenBank/DDBJ databases">
        <authorList>
            <person name="So Y."/>
        </authorList>
    </citation>
    <scope>NUCLEOTIDE SEQUENCE [LARGE SCALE GENOMIC DNA]</scope>
    <source>
        <strain evidence="1 2">PWR1</strain>
    </source>
</reference>
<keyword evidence="2" id="KW-1185">Reference proteome</keyword>
<proteinExistence type="predicted"/>
<dbReference type="PANTHER" id="PTHR35271">
    <property type="entry name" value="ABC TRANSPORTER, SUBSTRATE-BINDING LIPOPROTEIN-RELATED"/>
    <property type="match status" value="1"/>
</dbReference>
<evidence type="ECO:0000313" key="2">
    <source>
        <dbReference type="Proteomes" id="UP000680815"/>
    </source>
</evidence>
<accession>A0ABS4AQH0</accession>
<dbReference type="PANTHER" id="PTHR35271:SF1">
    <property type="entry name" value="ABC TRANSPORTER, SUBSTRATE-BINDING LIPOPROTEIN"/>
    <property type="match status" value="1"/>
</dbReference>
<dbReference type="CDD" id="cd06325">
    <property type="entry name" value="PBP1_ABC_unchar_transporter"/>
    <property type="match status" value="1"/>
</dbReference>
<dbReference type="RefSeq" id="WP_209350874.1">
    <property type="nucleotide sequence ID" value="NZ_JAGIYZ010000004.1"/>
</dbReference>
<dbReference type="Proteomes" id="UP000680815">
    <property type="component" value="Unassembled WGS sequence"/>
</dbReference>
<dbReference type="InterPro" id="IPR028082">
    <property type="entry name" value="Peripla_BP_I"/>
</dbReference>
<dbReference type="SUPFAM" id="SSF53822">
    <property type="entry name" value="Periplasmic binding protein-like I"/>
    <property type="match status" value="1"/>
</dbReference>
<organism evidence="1 2">
    <name type="scientific">Roseomonas nitratireducens</name>
    <dbReference type="NCBI Taxonomy" id="2820810"/>
    <lineage>
        <taxon>Bacteria</taxon>
        <taxon>Pseudomonadati</taxon>
        <taxon>Pseudomonadota</taxon>
        <taxon>Alphaproteobacteria</taxon>
        <taxon>Acetobacterales</taxon>
        <taxon>Roseomonadaceae</taxon>
        <taxon>Roseomonas</taxon>
    </lineage>
</organism>
<dbReference type="Gene3D" id="3.40.50.2300">
    <property type="match status" value="2"/>
</dbReference>
<name>A0ABS4AQH0_9PROT</name>
<sequence length="323" mass="34146">MIARRALPALLLAPGVARAQRRPPTVAFVGFGSVEADRLSVIAFREGMQSQGQVEGRGWRFEHRHADGDTARGLEIIRDFAAMPVDVFLVPGPSAARAVRRATAIPLVAVGLPPVQGDPELFASLARPGGSVTGFASFGEEMAAKRAELLREMIPGLATIGVLHNATDPTFDAWGRMTAASARGMGLDTLLLPLTSPDPAALQDAMAALAARGGRALIVVRDFLTSSMIEAIIATAMAHRIAVVADQARFAQAGALMSYGASLPDLFRRAAGYVVRILRGERPGDLPVQLPTAIEFVVNLRTARALGLTVPHAILARAEDVIE</sequence>
<protein>
    <submittedName>
        <fullName evidence="1">ABC transporter substrate-binding protein</fullName>
    </submittedName>
</protein>
<dbReference type="Pfam" id="PF04392">
    <property type="entry name" value="ABC_sub_bind"/>
    <property type="match status" value="1"/>
</dbReference>
<evidence type="ECO:0000313" key="1">
    <source>
        <dbReference type="EMBL" id="MBP0463484.1"/>
    </source>
</evidence>
<comment type="caution">
    <text evidence="1">The sequence shown here is derived from an EMBL/GenBank/DDBJ whole genome shotgun (WGS) entry which is preliminary data.</text>
</comment>
<dbReference type="InterPro" id="IPR007487">
    <property type="entry name" value="ABC_transpt-TYRBP-like"/>
</dbReference>